<feature type="transmembrane region" description="Helical" evidence="11">
    <location>
        <begin position="180"/>
        <end position="199"/>
    </location>
</feature>
<feature type="transmembrane region" description="Helical" evidence="11">
    <location>
        <begin position="205"/>
        <end position="224"/>
    </location>
</feature>
<dbReference type="GO" id="GO:0047874">
    <property type="term" value="F:dolichyldiphosphatase activity"/>
    <property type="evidence" value="ECO:0007669"/>
    <property type="project" value="UniProtKB-UniRule"/>
</dbReference>
<dbReference type="AlphaFoldDB" id="A0A8H6CGV6"/>
<evidence type="ECO:0000313" key="14">
    <source>
        <dbReference type="Proteomes" id="UP000593566"/>
    </source>
</evidence>
<evidence type="ECO:0000256" key="1">
    <source>
        <dbReference type="ARBA" id="ARBA00004477"/>
    </source>
</evidence>
<accession>A0A8H6CGV6</accession>
<evidence type="ECO:0000256" key="9">
    <source>
        <dbReference type="ARBA" id="ARBA00024907"/>
    </source>
</evidence>
<comment type="similarity">
    <text evidence="3 11">Belongs to the dolichyldiphosphatase family.</text>
</comment>
<keyword evidence="14" id="KW-1185">Reference proteome</keyword>
<protein>
    <recommendedName>
        <fullName evidence="11">Dolichyldiphosphatase</fullName>
        <ecNumber evidence="11">3.6.1.43</ecNumber>
    </recommendedName>
</protein>
<evidence type="ECO:0000259" key="12">
    <source>
        <dbReference type="SMART" id="SM00014"/>
    </source>
</evidence>
<name>A0A8H6CGV6_9LECA</name>
<dbReference type="FunFam" id="1.20.144.10:FF:000003">
    <property type="entry name" value="Dolichyldiphosphatase 1"/>
    <property type="match status" value="1"/>
</dbReference>
<dbReference type="SMART" id="SM00014">
    <property type="entry name" value="acidPPc"/>
    <property type="match status" value="1"/>
</dbReference>
<dbReference type="GO" id="GO:0005789">
    <property type="term" value="C:endoplasmic reticulum membrane"/>
    <property type="evidence" value="ECO:0007669"/>
    <property type="project" value="UniProtKB-SubCell"/>
</dbReference>
<organism evidence="13 14">
    <name type="scientific">Letharia lupina</name>
    <dbReference type="NCBI Taxonomy" id="560253"/>
    <lineage>
        <taxon>Eukaryota</taxon>
        <taxon>Fungi</taxon>
        <taxon>Dikarya</taxon>
        <taxon>Ascomycota</taxon>
        <taxon>Pezizomycotina</taxon>
        <taxon>Lecanoromycetes</taxon>
        <taxon>OSLEUM clade</taxon>
        <taxon>Lecanoromycetidae</taxon>
        <taxon>Lecanorales</taxon>
        <taxon>Lecanorineae</taxon>
        <taxon>Parmeliaceae</taxon>
        <taxon>Letharia</taxon>
    </lineage>
</organism>
<dbReference type="SUPFAM" id="SSF48317">
    <property type="entry name" value="Acid phosphatase/Vanadium-dependent haloperoxidase"/>
    <property type="match status" value="1"/>
</dbReference>
<keyword evidence="5 11" id="KW-0378">Hydrolase</keyword>
<evidence type="ECO:0000256" key="4">
    <source>
        <dbReference type="ARBA" id="ARBA00022692"/>
    </source>
</evidence>
<keyword evidence="7 11" id="KW-1133">Transmembrane helix</keyword>
<evidence type="ECO:0000256" key="7">
    <source>
        <dbReference type="ARBA" id="ARBA00022989"/>
    </source>
</evidence>
<reference evidence="13 14" key="1">
    <citation type="journal article" date="2020" name="Genomics">
        <title>Complete, high-quality genomes from long-read metagenomic sequencing of two wolf lichen thalli reveals enigmatic genome architecture.</title>
        <authorList>
            <person name="McKenzie S.K."/>
            <person name="Walston R.F."/>
            <person name="Allen J.L."/>
        </authorList>
    </citation>
    <scope>NUCLEOTIDE SEQUENCE [LARGE SCALE GENOMIC DNA]</scope>
    <source>
        <strain evidence="13">WasteWater1</strain>
    </source>
</reference>
<comment type="catalytic activity">
    <reaction evidence="10 11">
        <text>a di-trans,poly-cis-dolichyl diphosphate + H2O = a di-trans,poly-cis-dolichyl phosphate + phosphate + H(+)</text>
        <dbReference type="Rhea" id="RHEA:14385"/>
        <dbReference type="Rhea" id="RHEA-COMP:19498"/>
        <dbReference type="Rhea" id="RHEA-COMP:19506"/>
        <dbReference type="ChEBI" id="CHEBI:15377"/>
        <dbReference type="ChEBI" id="CHEBI:15378"/>
        <dbReference type="ChEBI" id="CHEBI:43474"/>
        <dbReference type="ChEBI" id="CHEBI:57497"/>
        <dbReference type="ChEBI" id="CHEBI:57683"/>
        <dbReference type="EC" id="3.6.1.43"/>
    </reaction>
</comment>
<dbReference type="InterPro" id="IPR036938">
    <property type="entry name" value="PAP2/HPO_sf"/>
</dbReference>
<evidence type="ECO:0000256" key="10">
    <source>
        <dbReference type="ARBA" id="ARBA00047349"/>
    </source>
</evidence>
<dbReference type="Proteomes" id="UP000593566">
    <property type="component" value="Unassembled WGS sequence"/>
</dbReference>
<keyword evidence="6 11" id="KW-0256">Endoplasmic reticulum</keyword>
<dbReference type="PANTHER" id="PTHR11247">
    <property type="entry name" value="PALMITOYL-PROTEIN THIOESTERASE/DOLICHYLDIPHOSPHATASE 1"/>
    <property type="match status" value="1"/>
</dbReference>
<comment type="subcellular location">
    <subcellularLocation>
        <location evidence="1 11">Endoplasmic reticulum membrane</location>
        <topology evidence="1 11">Multi-pass membrane protein</topology>
    </subcellularLocation>
</comment>
<dbReference type="EC" id="3.6.1.43" evidence="11"/>
<keyword evidence="4 11" id="KW-0812">Transmembrane</keyword>
<evidence type="ECO:0000256" key="3">
    <source>
        <dbReference type="ARBA" id="ARBA00005518"/>
    </source>
</evidence>
<evidence type="ECO:0000256" key="2">
    <source>
        <dbReference type="ARBA" id="ARBA00004922"/>
    </source>
</evidence>
<sequence>MEATPLASLSLTHVHYNPHDPISYLCAWLALAPQTLCVIYVTLIWSTREVEILLMFMGQMGCEALNFLLKRLIKEERPKRTSNGGTLIARALLRHSIKDCVGVRPLKRVEKRLTHRSVIEMYGKGYGMPSSHAQFLAYFSISLSLFLLIRHNPPTPPQSSPSSQPLPYSHRPLNLLQRSLLSVLTMALAASVALSRIYLNYHTPTQVSVGCVAGGACAIAWFGATEWARREGWVDVGLDSWAGRMGRWRDLVVDEDLAESGWNVWEERRKRRREQRRVNEVGRKKRR</sequence>
<comment type="function">
    <text evidence="9 11">Required for efficient N-glycosylation. Necessary for maintaining optimal levels of dolichol-linked oligosaccharides. Hydrolyzes dolichyl pyrophosphate at a very high rate and dolichyl monophosphate at a much lower rate. Does not act on phosphatidate.</text>
</comment>
<dbReference type="PANTHER" id="PTHR11247:SF1">
    <property type="entry name" value="DOLICHYLDIPHOSPHATASE 1"/>
    <property type="match status" value="1"/>
</dbReference>
<proteinExistence type="inferred from homology"/>
<evidence type="ECO:0000256" key="11">
    <source>
        <dbReference type="RuleBase" id="RU367078"/>
    </source>
</evidence>
<dbReference type="EMBL" id="JACCJB010000010">
    <property type="protein sequence ID" value="KAF6223277.1"/>
    <property type="molecule type" value="Genomic_DNA"/>
</dbReference>
<feature type="domain" description="Phosphatidic acid phosphatase type 2/haloperoxidase" evidence="12">
    <location>
        <begin position="52"/>
        <end position="222"/>
    </location>
</feature>
<evidence type="ECO:0000256" key="5">
    <source>
        <dbReference type="ARBA" id="ARBA00022801"/>
    </source>
</evidence>
<dbReference type="UniPathway" id="UPA00378"/>
<dbReference type="GO" id="GO:0008610">
    <property type="term" value="P:lipid biosynthetic process"/>
    <property type="evidence" value="ECO:0007669"/>
    <property type="project" value="TreeGrafter"/>
</dbReference>
<keyword evidence="8 11" id="KW-0472">Membrane</keyword>
<dbReference type="CDD" id="cd03382">
    <property type="entry name" value="PAP2_dolichyldiphosphatase"/>
    <property type="match status" value="1"/>
</dbReference>
<evidence type="ECO:0000256" key="8">
    <source>
        <dbReference type="ARBA" id="ARBA00023136"/>
    </source>
</evidence>
<comment type="pathway">
    <text evidence="2 11">Protein modification; protein glycosylation.</text>
</comment>
<gene>
    <name evidence="13" type="ORF">HO133_000119</name>
</gene>
<dbReference type="Pfam" id="PF01569">
    <property type="entry name" value="PAP2"/>
    <property type="match status" value="1"/>
</dbReference>
<dbReference type="GO" id="GO:0006487">
    <property type="term" value="P:protein N-linked glycosylation"/>
    <property type="evidence" value="ECO:0007669"/>
    <property type="project" value="UniProtKB-UniRule"/>
</dbReference>
<dbReference type="InterPro" id="IPR039667">
    <property type="entry name" value="Dolichyldiphosphatase_PAP2"/>
</dbReference>
<dbReference type="InterPro" id="IPR000326">
    <property type="entry name" value="PAP2/HPO"/>
</dbReference>
<dbReference type="Gene3D" id="1.20.144.10">
    <property type="entry name" value="Phosphatidic acid phosphatase type 2/haloperoxidase"/>
    <property type="match status" value="1"/>
</dbReference>
<evidence type="ECO:0000256" key="6">
    <source>
        <dbReference type="ARBA" id="ARBA00022824"/>
    </source>
</evidence>
<comment type="caution">
    <text evidence="13">The sequence shown here is derived from an EMBL/GenBank/DDBJ whole genome shotgun (WGS) entry which is preliminary data.</text>
</comment>
<evidence type="ECO:0000313" key="13">
    <source>
        <dbReference type="EMBL" id="KAF6223277.1"/>
    </source>
</evidence>
<dbReference type="RefSeq" id="XP_037152494.1">
    <property type="nucleotide sequence ID" value="XM_037291059.1"/>
</dbReference>
<dbReference type="GeneID" id="59328538"/>
<feature type="transmembrane region" description="Helical" evidence="11">
    <location>
        <begin position="22"/>
        <end position="45"/>
    </location>
</feature>